<dbReference type="PANTHER" id="PTHR48045">
    <property type="entry name" value="UDP-GLYCOSYLTRANSFERASE 72B1"/>
    <property type="match status" value="1"/>
</dbReference>
<dbReference type="PANTHER" id="PTHR48045:SF31">
    <property type="entry name" value="UDP-GLYCOSYLTRANSFERASE 76B1-LIKE"/>
    <property type="match status" value="1"/>
</dbReference>
<dbReference type="GO" id="GO:0008194">
    <property type="term" value="F:UDP-glycosyltransferase activity"/>
    <property type="evidence" value="ECO:0007669"/>
    <property type="project" value="InterPro"/>
</dbReference>
<name>A0A9P3LJW6_9APHY</name>
<gene>
    <name evidence="2" type="ORF">PsYK624_140010</name>
</gene>
<evidence type="ECO:0000313" key="2">
    <source>
        <dbReference type="EMBL" id="GJE97780.1"/>
    </source>
</evidence>
<sequence>MVPKTPLHIAIAADMGWGHVRPLCALAARIVRLRAADVTLVGLAQHETDMFDRRVVAAAFDGTVQRVLAAQPVPCAVATRELPALRAPHALVVDILGHEYVASARKYDAALKVFVSMPPSLLSMHVLRTKVDEGEIAGMLAAIEKGVGEGRTLGQATNEVMGGPTDEILAAPGLPPIHDYEQYPQELYFDPGELGPFYLTVPDLIYRCNGLISASMACIEPPEIIDLFAKFSAARGFEPLRLLGPLLPQTEREAEIERGGIAGSPEISSFLKNVLEKHGERSMLYISLGTVFWPTQPEKMWTFLDVLLDKKIPFIMAHASPFCQLPEETVAKVKASGTGLFVPWAPQQAILEHPVTGWFVTHGGFNGIVESIHAGVPMICWPFQGDQPLNVVHLTDNLDVAYELLEVRNGPWGLKPIHRTGKTPTGTLVAVRAEANALLEKALGEDGARKRANIQKLRDAALELWKDGGEARIAAEQMLDSIAA</sequence>
<evidence type="ECO:0000256" key="1">
    <source>
        <dbReference type="ARBA" id="ARBA00022679"/>
    </source>
</evidence>
<comment type="caution">
    <text evidence="2">The sequence shown here is derived from an EMBL/GenBank/DDBJ whole genome shotgun (WGS) entry which is preliminary data.</text>
</comment>
<proteinExistence type="predicted"/>
<reference evidence="2 3" key="1">
    <citation type="submission" date="2021-08" db="EMBL/GenBank/DDBJ databases">
        <title>Draft Genome Sequence of Phanerochaete sordida strain YK-624.</title>
        <authorList>
            <person name="Mori T."/>
            <person name="Dohra H."/>
            <person name="Suzuki T."/>
            <person name="Kawagishi H."/>
            <person name="Hirai H."/>
        </authorList>
    </citation>
    <scope>NUCLEOTIDE SEQUENCE [LARGE SCALE GENOMIC DNA]</scope>
    <source>
        <strain evidence="2 3">YK-624</strain>
    </source>
</reference>
<dbReference type="Gene3D" id="3.40.50.2000">
    <property type="entry name" value="Glycogen Phosphorylase B"/>
    <property type="match status" value="2"/>
</dbReference>
<dbReference type="Proteomes" id="UP000703269">
    <property type="component" value="Unassembled WGS sequence"/>
</dbReference>
<dbReference type="EMBL" id="BPQB01000076">
    <property type="protein sequence ID" value="GJE97780.1"/>
    <property type="molecule type" value="Genomic_DNA"/>
</dbReference>
<organism evidence="2 3">
    <name type="scientific">Phanerochaete sordida</name>
    <dbReference type="NCBI Taxonomy" id="48140"/>
    <lineage>
        <taxon>Eukaryota</taxon>
        <taxon>Fungi</taxon>
        <taxon>Dikarya</taxon>
        <taxon>Basidiomycota</taxon>
        <taxon>Agaricomycotina</taxon>
        <taxon>Agaricomycetes</taxon>
        <taxon>Polyporales</taxon>
        <taxon>Phanerochaetaceae</taxon>
        <taxon>Phanerochaete</taxon>
    </lineage>
</organism>
<keyword evidence="3" id="KW-1185">Reference proteome</keyword>
<dbReference type="CDD" id="cd03784">
    <property type="entry name" value="GT1_Gtf-like"/>
    <property type="match status" value="1"/>
</dbReference>
<evidence type="ECO:0000313" key="3">
    <source>
        <dbReference type="Proteomes" id="UP000703269"/>
    </source>
</evidence>
<protein>
    <submittedName>
        <fullName evidence="2">Glycosyltransferase family 1 protein</fullName>
    </submittedName>
</protein>
<keyword evidence="1" id="KW-0808">Transferase</keyword>
<dbReference type="SUPFAM" id="SSF53756">
    <property type="entry name" value="UDP-Glycosyltransferase/glycogen phosphorylase"/>
    <property type="match status" value="1"/>
</dbReference>
<dbReference type="AlphaFoldDB" id="A0A9P3LJW6"/>
<accession>A0A9P3LJW6</accession>
<dbReference type="InterPro" id="IPR002213">
    <property type="entry name" value="UDP_glucos_trans"/>
</dbReference>
<dbReference type="OrthoDB" id="5835829at2759"/>
<dbReference type="Pfam" id="PF00201">
    <property type="entry name" value="UDPGT"/>
    <property type="match status" value="1"/>
</dbReference>